<reference evidence="1" key="1">
    <citation type="submission" date="2018-05" db="EMBL/GenBank/DDBJ databases">
        <authorList>
            <person name="Lanie J.A."/>
            <person name="Ng W.-L."/>
            <person name="Kazmierczak K.M."/>
            <person name="Andrzejewski T.M."/>
            <person name="Davidsen T.M."/>
            <person name="Wayne K.J."/>
            <person name="Tettelin H."/>
            <person name="Glass J.I."/>
            <person name="Rusch D."/>
            <person name="Podicherti R."/>
            <person name="Tsui H.-C.T."/>
            <person name="Winkler M.E."/>
        </authorList>
    </citation>
    <scope>NUCLEOTIDE SEQUENCE</scope>
</reference>
<sequence length="29" mass="3464">MIFGTSTQVQGYFFVKNSRNLWKKLPFLI</sequence>
<proteinExistence type="predicted"/>
<name>A0A382AEM1_9ZZZZ</name>
<organism evidence="1">
    <name type="scientific">marine metagenome</name>
    <dbReference type="NCBI Taxonomy" id="408172"/>
    <lineage>
        <taxon>unclassified sequences</taxon>
        <taxon>metagenomes</taxon>
        <taxon>ecological metagenomes</taxon>
    </lineage>
</organism>
<protein>
    <submittedName>
        <fullName evidence="1">Uncharacterized protein</fullName>
    </submittedName>
</protein>
<dbReference type="EMBL" id="UINC01025026">
    <property type="protein sequence ID" value="SVA99849.1"/>
    <property type="molecule type" value="Genomic_DNA"/>
</dbReference>
<accession>A0A382AEM1</accession>
<evidence type="ECO:0000313" key="1">
    <source>
        <dbReference type="EMBL" id="SVA99849.1"/>
    </source>
</evidence>
<dbReference type="AlphaFoldDB" id="A0A382AEM1"/>
<gene>
    <name evidence="1" type="ORF">METZ01_LOCUS152703</name>
</gene>